<feature type="domain" description="N-acetyltransferase" evidence="3">
    <location>
        <begin position="7"/>
        <end position="162"/>
    </location>
</feature>
<dbReference type="PANTHER" id="PTHR43420">
    <property type="entry name" value="ACETYLTRANSFERASE"/>
    <property type="match status" value="1"/>
</dbReference>
<evidence type="ECO:0000313" key="4">
    <source>
        <dbReference type="EMBL" id="KAB2799258.1"/>
    </source>
</evidence>
<dbReference type="InterPro" id="IPR000182">
    <property type="entry name" value="GNAT_dom"/>
</dbReference>
<dbReference type="SUPFAM" id="SSF55729">
    <property type="entry name" value="Acyl-CoA N-acyltransferases (Nat)"/>
    <property type="match status" value="1"/>
</dbReference>
<dbReference type="InterPro" id="IPR050680">
    <property type="entry name" value="YpeA/RimI_acetyltransf"/>
</dbReference>
<keyword evidence="2" id="KW-0012">Acyltransferase</keyword>
<dbReference type="Proteomes" id="UP000441102">
    <property type="component" value="Unassembled WGS sequence"/>
</dbReference>
<organism evidence="4 5">
    <name type="scientific">Brucella anthropi</name>
    <name type="common">Ochrobactrum anthropi</name>
    <dbReference type="NCBI Taxonomy" id="529"/>
    <lineage>
        <taxon>Bacteria</taxon>
        <taxon>Pseudomonadati</taxon>
        <taxon>Pseudomonadota</taxon>
        <taxon>Alphaproteobacteria</taxon>
        <taxon>Hyphomicrobiales</taxon>
        <taxon>Brucellaceae</taxon>
        <taxon>Brucella/Ochrobactrum group</taxon>
        <taxon>Brucella</taxon>
    </lineage>
</organism>
<gene>
    <name evidence="4" type="ORF">F9L06_11795</name>
</gene>
<evidence type="ECO:0000259" key="3">
    <source>
        <dbReference type="PROSITE" id="PS51186"/>
    </source>
</evidence>
<dbReference type="EMBL" id="WBWX01000003">
    <property type="protein sequence ID" value="KAB2799258.1"/>
    <property type="molecule type" value="Genomic_DNA"/>
</dbReference>
<protein>
    <submittedName>
        <fullName evidence="4">GNAT family N-acetyltransferase</fullName>
    </submittedName>
</protein>
<proteinExistence type="predicted"/>
<dbReference type="InterPro" id="IPR016181">
    <property type="entry name" value="Acyl_CoA_acyltransferase"/>
</dbReference>
<dbReference type="PROSITE" id="PS51186">
    <property type="entry name" value="GNAT"/>
    <property type="match status" value="1"/>
</dbReference>
<accession>A0A6I0DT62</accession>
<dbReference type="Pfam" id="PF00583">
    <property type="entry name" value="Acetyltransf_1"/>
    <property type="match status" value="1"/>
</dbReference>
<dbReference type="CDD" id="cd04301">
    <property type="entry name" value="NAT_SF"/>
    <property type="match status" value="1"/>
</dbReference>
<evidence type="ECO:0000313" key="5">
    <source>
        <dbReference type="Proteomes" id="UP000441102"/>
    </source>
</evidence>
<evidence type="ECO:0000256" key="1">
    <source>
        <dbReference type="ARBA" id="ARBA00022679"/>
    </source>
</evidence>
<dbReference type="Gene3D" id="3.40.630.30">
    <property type="match status" value="1"/>
</dbReference>
<name>A0A6I0DT62_BRUAN</name>
<comment type="caution">
    <text evidence="4">The sequence shown here is derived from an EMBL/GenBank/DDBJ whole genome shotgun (WGS) entry which is preliminary data.</text>
</comment>
<keyword evidence="1 4" id="KW-0808">Transferase</keyword>
<sequence>MVVKTELLIRRGFPGEFVSMAALAVRAWRIAARDIELTTERQKLLEARFQRDLQEIADGVLAAEKAGILAGWGARVPQSNYISDLWVDPPHHGQGIGRQILDALMAQILLDGFDEALIGTHADNLPAINLYKKAGFRIDRQGDEWSESFERTVEKVRMRADL</sequence>
<evidence type="ECO:0000256" key="2">
    <source>
        <dbReference type="ARBA" id="ARBA00023315"/>
    </source>
</evidence>
<dbReference type="AlphaFoldDB" id="A0A6I0DT62"/>
<reference evidence="4 5" key="1">
    <citation type="submission" date="2019-09" db="EMBL/GenBank/DDBJ databases">
        <title>Taxonomic organization of the family Brucellaceae based on a phylogenomic approach.</title>
        <authorList>
            <person name="Leclercq S."/>
            <person name="Cloeckaert A."/>
            <person name="Zygmunt M.S."/>
        </authorList>
    </citation>
    <scope>NUCLEOTIDE SEQUENCE [LARGE SCALE GENOMIC DNA]</scope>
    <source>
        <strain evidence="4 5">CCUG 34461</strain>
    </source>
</reference>
<dbReference type="GO" id="GO:0016747">
    <property type="term" value="F:acyltransferase activity, transferring groups other than amino-acyl groups"/>
    <property type="evidence" value="ECO:0007669"/>
    <property type="project" value="InterPro"/>
</dbReference>